<evidence type="ECO:0000313" key="1">
    <source>
        <dbReference type="EMBL" id="KAG8005953.1"/>
    </source>
</evidence>
<accession>A0ACB7EW98</accession>
<dbReference type="EMBL" id="CM024809">
    <property type="protein sequence ID" value="KAG8005953.1"/>
    <property type="molecule type" value="Genomic_DNA"/>
</dbReference>
<sequence length="55" mass="5831">MAGVQLGYSTESEALSDTTIHGDGPTDREAAHGQQQPLDIDDNTEKDADTNTNKA</sequence>
<comment type="caution">
    <text evidence="1">The sequence shown here is derived from an EMBL/GenBank/DDBJ whole genome shotgun (WGS) entry which is preliminary data.</text>
</comment>
<evidence type="ECO:0000313" key="2">
    <source>
        <dbReference type="Proteomes" id="UP000805704"/>
    </source>
</evidence>
<keyword evidence="2" id="KW-1185">Reference proteome</keyword>
<gene>
    <name evidence="1" type="ORF">GBF38_005033</name>
</gene>
<name>A0ACB7EW98_NIBAL</name>
<reference evidence="1" key="1">
    <citation type="submission" date="2020-04" db="EMBL/GenBank/DDBJ databases">
        <title>A chromosome-scale assembly and high-density genetic map of the yellow drum (Nibea albiflora) genome.</title>
        <authorList>
            <person name="Xu D."/>
            <person name="Zhang W."/>
            <person name="Chen R."/>
            <person name="Tan P."/>
            <person name="Wang L."/>
            <person name="Song H."/>
            <person name="Tian L."/>
            <person name="Zhu Q."/>
            <person name="Wang B."/>
        </authorList>
    </citation>
    <scope>NUCLEOTIDE SEQUENCE</scope>
    <source>
        <strain evidence="1">ZJHYS-2018</strain>
    </source>
</reference>
<organism evidence="1 2">
    <name type="scientific">Nibea albiflora</name>
    <name type="common">Yellow drum</name>
    <name type="synonym">Corvina albiflora</name>
    <dbReference type="NCBI Taxonomy" id="240163"/>
    <lineage>
        <taxon>Eukaryota</taxon>
        <taxon>Metazoa</taxon>
        <taxon>Chordata</taxon>
        <taxon>Craniata</taxon>
        <taxon>Vertebrata</taxon>
        <taxon>Euteleostomi</taxon>
        <taxon>Actinopterygii</taxon>
        <taxon>Neopterygii</taxon>
        <taxon>Teleostei</taxon>
        <taxon>Neoteleostei</taxon>
        <taxon>Acanthomorphata</taxon>
        <taxon>Eupercaria</taxon>
        <taxon>Sciaenidae</taxon>
        <taxon>Nibea</taxon>
    </lineage>
</organism>
<dbReference type="Proteomes" id="UP000805704">
    <property type="component" value="Chromosome 21"/>
</dbReference>
<proteinExistence type="predicted"/>
<protein>
    <submittedName>
        <fullName evidence="1">Uncharacterized protein</fullName>
    </submittedName>
</protein>